<feature type="region of interest" description="Disordered" evidence="1">
    <location>
        <begin position="212"/>
        <end position="273"/>
    </location>
</feature>
<organism evidence="2 3">
    <name type="scientific">Artemisia annua</name>
    <name type="common">Sweet wormwood</name>
    <dbReference type="NCBI Taxonomy" id="35608"/>
    <lineage>
        <taxon>Eukaryota</taxon>
        <taxon>Viridiplantae</taxon>
        <taxon>Streptophyta</taxon>
        <taxon>Embryophyta</taxon>
        <taxon>Tracheophyta</taxon>
        <taxon>Spermatophyta</taxon>
        <taxon>Magnoliopsida</taxon>
        <taxon>eudicotyledons</taxon>
        <taxon>Gunneridae</taxon>
        <taxon>Pentapetalae</taxon>
        <taxon>asterids</taxon>
        <taxon>campanulids</taxon>
        <taxon>Asterales</taxon>
        <taxon>Asteraceae</taxon>
        <taxon>Asteroideae</taxon>
        <taxon>Anthemideae</taxon>
        <taxon>Artemisiinae</taxon>
        <taxon>Artemisia</taxon>
    </lineage>
</organism>
<feature type="compositionally biased region" description="Basic and acidic residues" evidence="1">
    <location>
        <begin position="212"/>
        <end position="241"/>
    </location>
</feature>
<keyword evidence="3" id="KW-1185">Reference proteome</keyword>
<name>A0A2U1PY47_ARTAN</name>
<feature type="compositionally biased region" description="Basic and acidic residues" evidence="1">
    <location>
        <begin position="249"/>
        <end position="258"/>
    </location>
</feature>
<dbReference type="EMBL" id="PKPP01000608">
    <property type="protein sequence ID" value="PWA90694.1"/>
    <property type="molecule type" value="Genomic_DNA"/>
</dbReference>
<evidence type="ECO:0000313" key="3">
    <source>
        <dbReference type="Proteomes" id="UP000245207"/>
    </source>
</evidence>
<reference evidence="2 3" key="1">
    <citation type="journal article" date="2018" name="Mol. Plant">
        <title>The genome of Artemisia annua provides insight into the evolution of Asteraceae family and artemisinin biosynthesis.</title>
        <authorList>
            <person name="Shen Q."/>
            <person name="Zhang L."/>
            <person name="Liao Z."/>
            <person name="Wang S."/>
            <person name="Yan T."/>
            <person name="Shi P."/>
            <person name="Liu M."/>
            <person name="Fu X."/>
            <person name="Pan Q."/>
            <person name="Wang Y."/>
            <person name="Lv Z."/>
            <person name="Lu X."/>
            <person name="Zhang F."/>
            <person name="Jiang W."/>
            <person name="Ma Y."/>
            <person name="Chen M."/>
            <person name="Hao X."/>
            <person name="Li L."/>
            <person name="Tang Y."/>
            <person name="Lv G."/>
            <person name="Zhou Y."/>
            <person name="Sun X."/>
            <person name="Brodelius P.E."/>
            <person name="Rose J.K.C."/>
            <person name="Tang K."/>
        </authorList>
    </citation>
    <scope>NUCLEOTIDE SEQUENCE [LARGE SCALE GENOMIC DNA]</scope>
    <source>
        <strain evidence="3">cv. Huhao1</strain>
        <tissue evidence="2">Leaf</tissue>
    </source>
</reference>
<dbReference type="AlphaFoldDB" id="A0A2U1PY47"/>
<comment type="caution">
    <text evidence="2">The sequence shown here is derived from an EMBL/GenBank/DDBJ whole genome shotgun (WGS) entry which is preliminary data.</text>
</comment>
<evidence type="ECO:0000256" key="1">
    <source>
        <dbReference type="SAM" id="MobiDB-lite"/>
    </source>
</evidence>
<evidence type="ECO:0000313" key="2">
    <source>
        <dbReference type="EMBL" id="PWA90694.1"/>
    </source>
</evidence>
<sequence length="273" mass="29602">MDSDGGNWQYDEDYDAGIRYDSFGNVVMVRNEHGVWLDVSPLQNLPPGDLNPVYPLDDPVNVDGGMIGASGNEDIDGAGNQVNVEGVMNEGTTVVNDTVLDNVVVNLDGVGNQMNVSGVGNEVNIQANNAAVVNEVPRNVNATKNTGENVGSSGPVEDVLASAILRKRQQKIQFGFSAGEVEKQCWDNDPNACSGKDVNVQVDDLENFYGEKPMEEAADSGRIEENDKVLGTEMDSIKDDGQVNAKRKRDTDHDDDTSSSKGFVVYQRKNKRF</sequence>
<dbReference type="Proteomes" id="UP000245207">
    <property type="component" value="Unassembled WGS sequence"/>
</dbReference>
<accession>A0A2U1PY47</accession>
<protein>
    <submittedName>
        <fullName evidence="2">Uncharacterized protein</fullName>
    </submittedName>
</protein>
<gene>
    <name evidence="2" type="ORF">CTI12_AA041520</name>
</gene>
<proteinExistence type="predicted"/>